<reference evidence="1" key="1">
    <citation type="submission" date="2020-05" db="EMBL/GenBank/DDBJ databases">
        <title>Large-scale comparative analyses of tick genomes elucidate their genetic diversity and vector capacities.</title>
        <authorList>
            <person name="Jia N."/>
            <person name="Wang J."/>
            <person name="Shi W."/>
            <person name="Du L."/>
            <person name="Sun Y."/>
            <person name="Zhan W."/>
            <person name="Jiang J."/>
            <person name="Wang Q."/>
            <person name="Zhang B."/>
            <person name="Ji P."/>
            <person name="Sakyi L.B."/>
            <person name="Cui X."/>
            <person name="Yuan T."/>
            <person name="Jiang B."/>
            <person name="Yang W."/>
            <person name="Lam T.T.-Y."/>
            <person name="Chang Q."/>
            <person name="Ding S."/>
            <person name="Wang X."/>
            <person name="Zhu J."/>
            <person name="Ruan X."/>
            <person name="Zhao L."/>
            <person name="Wei J."/>
            <person name="Que T."/>
            <person name="Du C."/>
            <person name="Cheng J."/>
            <person name="Dai P."/>
            <person name="Han X."/>
            <person name="Huang E."/>
            <person name="Gao Y."/>
            <person name="Liu J."/>
            <person name="Shao H."/>
            <person name="Ye R."/>
            <person name="Li L."/>
            <person name="Wei W."/>
            <person name="Wang X."/>
            <person name="Wang C."/>
            <person name="Yang T."/>
            <person name="Huo Q."/>
            <person name="Li W."/>
            <person name="Guo W."/>
            <person name="Chen H."/>
            <person name="Zhou L."/>
            <person name="Ni X."/>
            <person name="Tian J."/>
            <person name="Zhou Y."/>
            <person name="Sheng Y."/>
            <person name="Liu T."/>
            <person name="Pan Y."/>
            <person name="Xia L."/>
            <person name="Li J."/>
            <person name="Zhao F."/>
            <person name="Cao W."/>
        </authorList>
    </citation>
    <scope>NUCLEOTIDE SEQUENCE</scope>
    <source>
        <strain evidence="1">Dsil-2018</strain>
    </source>
</reference>
<sequence length="155" mass="16792">MHETSEGRGYHTTCDSMYRSLRFHSWGTSRAGPQRCRRSSVGRILHALSHACPLHSREPSRRNSNHGTSVAGYSSLATLSTSPTPQASRVVLVYLMISLGIPLDGVGMLLHTDWVINRLSTAVNVLGDAVVVSGTQALCRSTLEAPGRDEDGHPE</sequence>
<evidence type="ECO:0000313" key="2">
    <source>
        <dbReference type="Proteomes" id="UP000821865"/>
    </source>
</evidence>
<organism evidence="1 2">
    <name type="scientific">Dermacentor silvarum</name>
    <name type="common">Tick</name>
    <dbReference type="NCBI Taxonomy" id="543639"/>
    <lineage>
        <taxon>Eukaryota</taxon>
        <taxon>Metazoa</taxon>
        <taxon>Ecdysozoa</taxon>
        <taxon>Arthropoda</taxon>
        <taxon>Chelicerata</taxon>
        <taxon>Arachnida</taxon>
        <taxon>Acari</taxon>
        <taxon>Parasitiformes</taxon>
        <taxon>Ixodida</taxon>
        <taxon>Ixodoidea</taxon>
        <taxon>Ixodidae</taxon>
        <taxon>Rhipicephalinae</taxon>
        <taxon>Dermacentor</taxon>
    </lineage>
</organism>
<keyword evidence="2" id="KW-1185">Reference proteome</keyword>
<accession>A0ACB8DD85</accession>
<gene>
    <name evidence="1" type="ORF">HPB49_012797</name>
</gene>
<comment type="caution">
    <text evidence="1">The sequence shown here is derived from an EMBL/GenBank/DDBJ whole genome shotgun (WGS) entry which is preliminary data.</text>
</comment>
<dbReference type="Proteomes" id="UP000821865">
    <property type="component" value="Chromosome 2"/>
</dbReference>
<dbReference type="EMBL" id="CM023471">
    <property type="protein sequence ID" value="KAH7966005.1"/>
    <property type="molecule type" value="Genomic_DNA"/>
</dbReference>
<protein>
    <submittedName>
        <fullName evidence="1">Uncharacterized protein</fullName>
    </submittedName>
</protein>
<name>A0ACB8DD85_DERSI</name>
<proteinExistence type="predicted"/>
<evidence type="ECO:0000313" key="1">
    <source>
        <dbReference type="EMBL" id="KAH7966005.1"/>
    </source>
</evidence>